<keyword evidence="4 9" id="KW-0812">Transmembrane</keyword>
<evidence type="ECO:0000259" key="10">
    <source>
        <dbReference type="PROSITE" id="PS50893"/>
    </source>
</evidence>
<dbReference type="InterPro" id="IPR039421">
    <property type="entry name" value="Type_1_exporter"/>
</dbReference>
<dbReference type="Gene3D" id="3.40.50.300">
    <property type="entry name" value="P-loop containing nucleotide triphosphate hydrolases"/>
    <property type="match status" value="1"/>
</dbReference>
<dbReference type="Pfam" id="PF00005">
    <property type="entry name" value="ABC_tran"/>
    <property type="match status" value="1"/>
</dbReference>
<dbReference type="GO" id="GO:0005886">
    <property type="term" value="C:plasma membrane"/>
    <property type="evidence" value="ECO:0007669"/>
    <property type="project" value="UniProtKB-SubCell"/>
</dbReference>
<dbReference type="InterPro" id="IPR036640">
    <property type="entry name" value="ABC1_TM_sf"/>
</dbReference>
<evidence type="ECO:0000256" key="9">
    <source>
        <dbReference type="SAM" id="Phobius"/>
    </source>
</evidence>
<dbReference type="PROSITE" id="PS50929">
    <property type="entry name" value="ABC_TM1F"/>
    <property type="match status" value="1"/>
</dbReference>
<feature type="transmembrane region" description="Helical" evidence="9">
    <location>
        <begin position="159"/>
        <end position="180"/>
    </location>
</feature>
<keyword evidence="2" id="KW-0813">Transport</keyword>
<dbReference type="InterPro" id="IPR003439">
    <property type="entry name" value="ABC_transporter-like_ATP-bd"/>
</dbReference>
<evidence type="ECO:0000313" key="13">
    <source>
        <dbReference type="Proteomes" id="UP000198756"/>
    </source>
</evidence>
<dbReference type="PANTHER" id="PTHR24221">
    <property type="entry name" value="ATP-BINDING CASSETTE SUB-FAMILY B"/>
    <property type="match status" value="1"/>
</dbReference>
<dbReference type="InterPro" id="IPR003593">
    <property type="entry name" value="AAA+_ATPase"/>
</dbReference>
<keyword evidence="3" id="KW-1003">Cell membrane</keyword>
<organism evidence="12 13">
    <name type="scientific">Algoriphagus alkaliphilus</name>
    <dbReference type="NCBI Taxonomy" id="279824"/>
    <lineage>
        <taxon>Bacteria</taxon>
        <taxon>Pseudomonadati</taxon>
        <taxon>Bacteroidota</taxon>
        <taxon>Cytophagia</taxon>
        <taxon>Cytophagales</taxon>
        <taxon>Cyclobacteriaceae</taxon>
        <taxon>Algoriphagus</taxon>
    </lineage>
</organism>
<dbReference type="SUPFAM" id="SSF90123">
    <property type="entry name" value="ABC transporter transmembrane region"/>
    <property type="match status" value="1"/>
</dbReference>
<feature type="transmembrane region" description="Helical" evidence="9">
    <location>
        <begin position="186"/>
        <end position="205"/>
    </location>
</feature>
<dbReference type="Pfam" id="PF00664">
    <property type="entry name" value="ABC_membrane"/>
    <property type="match status" value="1"/>
</dbReference>
<evidence type="ECO:0000256" key="6">
    <source>
        <dbReference type="ARBA" id="ARBA00022840"/>
    </source>
</evidence>
<dbReference type="InterPro" id="IPR027417">
    <property type="entry name" value="P-loop_NTPase"/>
</dbReference>
<feature type="transmembrane region" description="Helical" evidence="9">
    <location>
        <begin position="80"/>
        <end position="101"/>
    </location>
</feature>
<evidence type="ECO:0000256" key="4">
    <source>
        <dbReference type="ARBA" id="ARBA00022692"/>
    </source>
</evidence>
<evidence type="ECO:0000259" key="11">
    <source>
        <dbReference type="PROSITE" id="PS50929"/>
    </source>
</evidence>
<dbReference type="GO" id="GO:0016887">
    <property type="term" value="F:ATP hydrolysis activity"/>
    <property type="evidence" value="ECO:0007669"/>
    <property type="project" value="InterPro"/>
</dbReference>
<name>A0A1G5Y6F0_9BACT</name>
<dbReference type="AlphaFoldDB" id="A0A1G5Y6F0"/>
<sequence length="599" mass="67988">MDLKKIVKKNFKYFAYFFGYLRYKILVLILLSVLVGVLDGFGLALFIPLFEVAVDPELNSTSESLGEFAFLLDFLANRGIGITIGNILIFMTFLFLVKGFFKFLDSYYKISLQIAFVKKLRFQMLDGLSHVSYQHFVGLDAGRIQNTLSGEVYKVTGAFISYFNTLQHAVLLFVYTGLAFISDWKFALLVSFGGFLSNLVFKILFKKTETASINISEKGHLFQSFLIQAVQHYKYLKATSYFGRYKNKLVNQIHDIENLQKRIGFYNSLLNGLREPIILVIVVIVIIIQINFLGGTLSSILLSLMFFYRALNYVISIQSSWQMFISQFGGIVATTEMIQMFDGGKEDVKVYDDFTRIGEISLQRVGFKFKDGVEILKDISVTIQPKEAIAFVGPSGSGKTTLVNLIVGLLEPTAGLLTVNQTDRSKININDLRKRVGYITQEPVIFNDTIFNNVTFWAEKNQPNLEKFEMAIRLANLNEFINNLELREDTPLGDNGVRASGGQKQRISIARELFKEVEIIVFDEATSALDSDSEKVIQENINSLQGRYTLLLIAHRLSTIKNVNRIYLIKDGEISSSGDFDSLIQNDDYFSRMVKLQEF</sequence>
<dbReference type="Proteomes" id="UP000198756">
    <property type="component" value="Unassembled WGS sequence"/>
</dbReference>
<feature type="transmembrane region" description="Helical" evidence="9">
    <location>
        <begin position="21"/>
        <end position="50"/>
    </location>
</feature>
<dbReference type="PANTHER" id="PTHR24221:SF654">
    <property type="entry name" value="ATP-BINDING CASSETTE SUB-FAMILY B MEMBER 6"/>
    <property type="match status" value="1"/>
</dbReference>
<evidence type="ECO:0000256" key="8">
    <source>
        <dbReference type="ARBA" id="ARBA00023136"/>
    </source>
</evidence>
<evidence type="ECO:0000256" key="3">
    <source>
        <dbReference type="ARBA" id="ARBA00022475"/>
    </source>
</evidence>
<evidence type="ECO:0000256" key="1">
    <source>
        <dbReference type="ARBA" id="ARBA00004651"/>
    </source>
</evidence>
<accession>A0A1G5Y6F0</accession>
<dbReference type="GO" id="GO:0140359">
    <property type="term" value="F:ABC-type transporter activity"/>
    <property type="evidence" value="ECO:0007669"/>
    <property type="project" value="InterPro"/>
</dbReference>
<proteinExistence type="predicted"/>
<dbReference type="RefSeq" id="WP_092730061.1">
    <property type="nucleotide sequence ID" value="NZ_FMXE01000014.1"/>
</dbReference>
<feature type="domain" description="ABC transporter" evidence="10">
    <location>
        <begin position="360"/>
        <end position="596"/>
    </location>
</feature>
<keyword evidence="6 12" id="KW-0067">ATP-binding</keyword>
<protein>
    <submittedName>
        <fullName evidence="12">ATP-binding cassette, subfamily B, MsbA</fullName>
    </submittedName>
</protein>
<dbReference type="EMBL" id="FMXE01000014">
    <property type="protein sequence ID" value="SDA78020.1"/>
    <property type="molecule type" value="Genomic_DNA"/>
</dbReference>
<feature type="transmembrane region" description="Helical" evidence="9">
    <location>
        <begin position="277"/>
        <end position="308"/>
    </location>
</feature>
<dbReference type="SUPFAM" id="SSF52540">
    <property type="entry name" value="P-loop containing nucleoside triphosphate hydrolases"/>
    <property type="match status" value="1"/>
</dbReference>
<evidence type="ECO:0000313" key="12">
    <source>
        <dbReference type="EMBL" id="SDA78020.1"/>
    </source>
</evidence>
<comment type="subcellular location">
    <subcellularLocation>
        <location evidence="1">Cell membrane</location>
        <topology evidence="1">Multi-pass membrane protein</topology>
    </subcellularLocation>
</comment>
<dbReference type="Gene3D" id="1.20.1560.10">
    <property type="entry name" value="ABC transporter type 1, transmembrane domain"/>
    <property type="match status" value="1"/>
</dbReference>
<feature type="domain" description="ABC transmembrane type-1" evidence="11">
    <location>
        <begin position="26"/>
        <end position="323"/>
    </location>
</feature>
<gene>
    <name evidence="12" type="ORF">SAMN03080617_02276</name>
</gene>
<keyword evidence="8 9" id="KW-0472">Membrane</keyword>
<keyword evidence="7 9" id="KW-1133">Transmembrane helix</keyword>
<keyword evidence="13" id="KW-1185">Reference proteome</keyword>
<evidence type="ECO:0000256" key="5">
    <source>
        <dbReference type="ARBA" id="ARBA00022741"/>
    </source>
</evidence>
<dbReference type="SMART" id="SM00382">
    <property type="entry name" value="AAA"/>
    <property type="match status" value="1"/>
</dbReference>
<dbReference type="STRING" id="279824.SAMN03080617_02276"/>
<keyword evidence="5" id="KW-0547">Nucleotide-binding</keyword>
<reference evidence="13" key="1">
    <citation type="submission" date="2016-10" db="EMBL/GenBank/DDBJ databases">
        <authorList>
            <person name="Varghese N."/>
            <person name="Submissions S."/>
        </authorList>
    </citation>
    <scope>NUCLEOTIDE SEQUENCE [LARGE SCALE GENOMIC DNA]</scope>
    <source>
        <strain evidence="13">DSM 22703</strain>
    </source>
</reference>
<dbReference type="InterPro" id="IPR011527">
    <property type="entry name" value="ABC1_TM_dom"/>
</dbReference>
<dbReference type="FunFam" id="3.40.50.300:FF:000854">
    <property type="entry name" value="Multidrug ABC transporter ATP-binding protein"/>
    <property type="match status" value="1"/>
</dbReference>
<dbReference type="GO" id="GO:0005524">
    <property type="term" value="F:ATP binding"/>
    <property type="evidence" value="ECO:0007669"/>
    <property type="project" value="UniProtKB-KW"/>
</dbReference>
<dbReference type="OrthoDB" id="1111069at2"/>
<dbReference type="GO" id="GO:0034040">
    <property type="term" value="F:ATPase-coupled lipid transmembrane transporter activity"/>
    <property type="evidence" value="ECO:0007669"/>
    <property type="project" value="TreeGrafter"/>
</dbReference>
<evidence type="ECO:0000256" key="2">
    <source>
        <dbReference type="ARBA" id="ARBA00022448"/>
    </source>
</evidence>
<dbReference type="PROSITE" id="PS50893">
    <property type="entry name" value="ABC_TRANSPORTER_2"/>
    <property type="match status" value="1"/>
</dbReference>
<evidence type="ECO:0000256" key="7">
    <source>
        <dbReference type="ARBA" id="ARBA00022989"/>
    </source>
</evidence>